<accession>A0A517S9K6</accession>
<evidence type="ECO:0000313" key="2">
    <source>
        <dbReference type="EMBL" id="QDT52808.1"/>
    </source>
</evidence>
<organism evidence="2 3">
    <name type="scientific">Caulifigura coniformis</name>
    <dbReference type="NCBI Taxonomy" id="2527983"/>
    <lineage>
        <taxon>Bacteria</taxon>
        <taxon>Pseudomonadati</taxon>
        <taxon>Planctomycetota</taxon>
        <taxon>Planctomycetia</taxon>
        <taxon>Planctomycetales</taxon>
        <taxon>Planctomycetaceae</taxon>
        <taxon>Caulifigura</taxon>
    </lineage>
</organism>
<feature type="signal peptide" evidence="1">
    <location>
        <begin position="1"/>
        <end position="20"/>
    </location>
</feature>
<dbReference type="InParanoid" id="A0A517S9K6"/>
<dbReference type="KEGG" id="ccos:Pan44_08210"/>
<gene>
    <name evidence="2" type="ORF">Pan44_08210</name>
</gene>
<sequence length="214" mass="22979" precursor="true">MKKFRFGLLAAAALVTPAFADDTAPAEKPPICPVVEAAVCNEARCAHERGHENEIVTTMMAIPEGEAPTDPGLDPSVVYMTGVVDDSAGPTRHQEGENFRDLSTMNTMSMGSGARFEGLTQVAAERRGFGSERTGASDRSSLKSMLFGKKEAASKTTLVANERARMQKMADVDQLRDKALKTRDAKLLSRADAMEKELKAGGKASGRISLFGRK</sequence>
<dbReference type="Proteomes" id="UP000315700">
    <property type="component" value="Chromosome"/>
</dbReference>
<proteinExistence type="predicted"/>
<dbReference type="RefSeq" id="WP_145027474.1">
    <property type="nucleotide sequence ID" value="NZ_CP036271.1"/>
</dbReference>
<feature type="chain" id="PRO_5021864310" evidence="1">
    <location>
        <begin position="21"/>
        <end position="214"/>
    </location>
</feature>
<dbReference type="EMBL" id="CP036271">
    <property type="protein sequence ID" value="QDT52808.1"/>
    <property type="molecule type" value="Genomic_DNA"/>
</dbReference>
<evidence type="ECO:0000256" key="1">
    <source>
        <dbReference type="SAM" id="SignalP"/>
    </source>
</evidence>
<dbReference type="AlphaFoldDB" id="A0A517S9K6"/>
<name>A0A517S9K6_9PLAN</name>
<keyword evidence="1" id="KW-0732">Signal</keyword>
<evidence type="ECO:0000313" key="3">
    <source>
        <dbReference type="Proteomes" id="UP000315700"/>
    </source>
</evidence>
<protein>
    <submittedName>
        <fullName evidence="2">Uncharacterized protein</fullName>
    </submittedName>
</protein>
<keyword evidence="3" id="KW-1185">Reference proteome</keyword>
<reference evidence="2 3" key="1">
    <citation type="submission" date="2019-02" db="EMBL/GenBank/DDBJ databases">
        <title>Deep-cultivation of Planctomycetes and their phenomic and genomic characterization uncovers novel biology.</title>
        <authorList>
            <person name="Wiegand S."/>
            <person name="Jogler M."/>
            <person name="Boedeker C."/>
            <person name="Pinto D."/>
            <person name="Vollmers J."/>
            <person name="Rivas-Marin E."/>
            <person name="Kohn T."/>
            <person name="Peeters S.H."/>
            <person name="Heuer A."/>
            <person name="Rast P."/>
            <person name="Oberbeckmann S."/>
            <person name="Bunk B."/>
            <person name="Jeske O."/>
            <person name="Meyerdierks A."/>
            <person name="Storesund J.E."/>
            <person name="Kallscheuer N."/>
            <person name="Luecker S."/>
            <person name="Lage O.M."/>
            <person name="Pohl T."/>
            <person name="Merkel B.J."/>
            <person name="Hornburger P."/>
            <person name="Mueller R.-W."/>
            <person name="Bruemmer F."/>
            <person name="Labrenz M."/>
            <person name="Spormann A.M."/>
            <person name="Op den Camp H."/>
            <person name="Overmann J."/>
            <person name="Amann R."/>
            <person name="Jetten M.S.M."/>
            <person name="Mascher T."/>
            <person name="Medema M.H."/>
            <person name="Devos D.P."/>
            <person name="Kaster A.-K."/>
            <person name="Ovreas L."/>
            <person name="Rohde M."/>
            <person name="Galperin M.Y."/>
            <person name="Jogler C."/>
        </authorList>
    </citation>
    <scope>NUCLEOTIDE SEQUENCE [LARGE SCALE GENOMIC DNA]</scope>
    <source>
        <strain evidence="2 3">Pan44</strain>
    </source>
</reference>